<evidence type="ECO:0000256" key="5">
    <source>
        <dbReference type="SAM" id="Phobius"/>
    </source>
</evidence>
<dbReference type="CDD" id="cd01949">
    <property type="entry name" value="GGDEF"/>
    <property type="match status" value="1"/>
</dbReference>
<dbReference type="InterPro" id="IPR050469">
    <property type="entry name" value="Diguanylate_Cyclase"/>
</dbReference>
<evidence type="ECO:0000259" key="6">
    <source>
        <dbReference type="PROSITE" id="PS50887"/>
    </source>
</evidence>
<dbReference type="InterPro" id="IPR029787">
    <property type="entry name" value="Nucleotide_cyclase"/>
</dbReference>
<feature type="transmembrane region" description="Helical" evidence="5">
    <location>
        <begin position="6"/>
        <end position="25"/>
    </location>
</feature>
<feature type="coiled-coil region" evidence="3">
    <location>
        <begin position="36"/>
        <end position="63"/>
    </location>
</feature>
<reference evidence="7 8" key="1">
    <citation type="submission" date="2018-02" db="EMBL/GenBank/DDBJ databases">
        <title>Comparative genomes isolates from brazilian mangrove.</title>
        <authorList>
            <person name="Araujo J.E."/>
            <person name="Taketani R.G."/>
            <person name="Silva M.C.P."/>
            <person name="Loureco M.V."/>
            <person name="Andreote F.D."/>
        </authorList>
    </citation>
    <scope>NUCLEOTIDE SEQUENCE [LARGE SCALE GENOMIC DNA]</scope>
    <source>
        <strain evidence="7 8">NAP PRIS-MGV</strain>
    </source>
</reference>
<dbReference type="EMBL" id="PUIB01000025">
    <property type="protein sequence ID" value="PQO28123.1"/>
    <property type="molecule type" value="Genomic_DNA"/>
</dbReference>
<dbReference type="PANTHER" id="PTHR45138:SF9">
    <property type="entry name" value="DIGUANYLATE CYCLASE DGCM-RELATED"/>
    <property type="match status" value="1"/>
</dbReference>
<dbReference type="SMART" id="SM00267">
    <property type="entry name" value="GGDEF"/>
    <property type="match status" value="1"/>
</dbReference>
<dbReference type="FunFam" id="3.30.70.270:FF:000001">
    <property type="entry name" value="Diguanylate cyclase domain protein"/>
    <property type="match status" value="1"/>
</dbReference>
<evidence type="ECO:0000256" key="4">
    <source>
        <dbReference type="SAM" id="MobiDB-lite"/>
    </source>
</evidence>
<evidence type="ECO:0000313" key="7">
    <source>
        <dbReference type="EMBL" id="PQO28123.1"/>
    </source>
</evidence>
<evidence type="ECO:0000256" key="1">
    <source>
        <dbReference type="ARBA" id="ARBA00012528"/>
    </source>
</evidence>
<keyword evidence="5" id="KW-0812">Transmembrane</keyword>
<dbReference type="Proteomes" id="UP000239388">
    <property type="component" value="Unassembled WGS sequence"/>
</dbReference>
<comment type="catalytic activity">
    <reaction evidence="2">
        <text>2 GTP = 3',3'-c-di-GMP + 2 diphosphate</text>
        <dbReference type="Rhea" id="RHEA:24898"/>
        <dbReference type="ChEBI" id="CHEBI:33019"/>
        <dbReference type="ChEBI" id="CHEBI:37565"/>
        <dbReference type="ChEBI" id="CHEBI:58805"/>
        <dbReference type="EC" id="2.7.7.65"/>
    </reaction>
</comment>
<feature type="compositionally biased region" description="Basic and acidic residues" evidence="4">
    <location>
        <begin position="314"/>
        <end position="331"/>
    </location>
</feature>
<organism evidence="7 8">
    <name type="scientific">Blastopirellula marina</name>
    <dbReference type="NCBI Taxonomy" id="124"/>
    <lineage>
        <taxon>Bacteria</taxon>
        <taxon>Pseudomonadati</taxon>
        <taxon>Planctomycetota</taxon>
        <taxon>Planctomycetia</taxon>
        <taxon>Pirellulales</taxon>
        <taxon>Pirellulaceae</taxon>
        <taxon>Blastopirellula</taxon>
    </lineage>
</organism>
<comment type="caution">
    <text evidence="7">The sequence shown here is derived from an EMBL/GenBank/DDBJ whole genome shotgun (WGS) entry which is preliminary data.</text>
</comment>
<dbReference type="OrthoDB" id="244535at2"/>
<dbReference type="NCBIfam" id="TIGR00254">
    <property type="entry name" value="GGDEF"/>
    <property type="match status" value="1"/>
</dbReference>
<dbReference type="RefSeq" id="WP_105358413.1">
    <property type="nucleotide sequence ID" value="NZ_PUIB01000025.1"/>
</dbReference>
<keyword evidence="5" id="KW-0472">Membrane</keyword>
<protein>
    <recommendedName>
        <fullName evidence="1">diguanylate cyclase</fullName>
        <ecNumber evidence="1">2.7.7.65</ecNumber>
    </recommendedName>
</protein>
<dbReference type="InterPro" id="IPR043128">
    <property type="entry name" value="Rev_trsase/Diguanyl_cyclase"/>
</dbReference>
<evidence type="ECO:0000256" key="3">
    <source>
        <dbReference type="SAM" id="Coils"/>
    </source>
</evidence>
<dbReference type="AlphaFoldDB" id="A0A2S8F7J9"/>
<dbReference type="PROSITE" id="PS50887">
    <property type="entry name" value="GGDEF"/>
    <property type="match status" value="1"/>
</dbReference>
<dbReference type="PANTHER" id="PTHR45138">
    <property type="entry name" value="REGULATORY COMPONENTS OF SENSORY TRANSDUCTION SYSTEM"/>
    <property type="match status" value="1"/>
</dbReference>
<proteinExistence type="predicted"/>
<keyword evidence="3" id="KW-0175">Coiled coil</keyword>
<dbReference type="EC" id="2.7.7.65" evidence="1"/>
<sequence length="345" mass="38755">MEDWILGIPTPVAMALIALIGYFLGKRNQRPASAEQAFARRELKRAKAVVKQLEEISREVRRNLATHQSSIAHFKDRILLMSSDENPTGESWQTLCEEAERMLSPTMRLSSQIAHAYDEVRQQANLLMTFTESRTDPLTGLSNRRALDDSLESLFAMKDRYELTFSLCILDVDHFKRINDEYGHLEGDRVLQEIANLVDTCVRETDVVTRYGGEEFVVLMPSTDLEGAHMFAERVRVAAEEKLKVTVSGGVAQASASDEPQTLLARADAALYRAKANGRNCIYCHTGERVVPHPLPSGPSNCQLHDEDESLLEEVRSLERSLGSRHDRDVEPSTSSLKLKETEVV</sequence>
<dbReference type="InterPro" id="IPR000160">
    <property type="entry name" value="GGDEF_dom"/>
</dbReference>
<dbReference type="SUPFAM" id="SSF55073">
    <property type="entry name" value="Nucleotide cyclase"/>
    <property type="match status" value="1"/>
</dbReference>
<dbReference type="GO" id="GO:0052621">
    <property type="term" value="F:diguanylate cyclase activity"/>
    <property type="evidence" value="ECO:0007669"/>
    <property type="project" value="UniProtKB-EC"/>
</dbReference>
<keyword evidence="5" id="KW-1133">Transmembrane helix</keyword>
<feature type="region of interest" description="Disordered" evidence="4">
    <location>
        <begin position="314"/>
        <end position="345"/>
    </location>
</feature>
<accession>A0A2S8F7J9</accession>
<feature type="domain" description="GGDEF" evidence="6">
    <location>
        <begin position="163"/>
        <end position="287"/>
    </location>
</feature>
<evidence type="ECO:0000313" key="8">
    <source>
        <dbReference type="Proteomes" id="UP000239388"/>
    </source>
</evidence>
<dbReference type="Gene3D" id="3.30.70.270">
    <property type="match status" value="1"/>
</dbReference>
<gene>
    <name evidence="7" type="ORF">C5Y98_24770</name>
</gene>
<name>A0A2S8F7J9_9BACT</name>
<evidence type="ECO:0000256" key="2">
    <source>
        <dbReference type="ARBA" id="ARBA00034247"/>
    </source>
</evidence>
<dbReference type="Pfam" id="PF00990">
    <property type="entry name" value="GGDEF"/>
    <property type="match status" value="1"/>
</dbReference>